<dbReference type="InterPro" id="IPR000198">
    <property type="entry name" value="RhoGAP_dom"/>
</dbReference>
<dbReference type="PANTHER" id="PTHR23176">
    <property type="entry name" value="RHO/RAC/CDC GTPASE-ACTIVATING PROTEIN"/>
    <property type="match status" value="1"/>
</dbReference>
<feature type="domain" description="PH" evidence="3">
    <location>
        <begin position="746"/>
        <end position="864"/>
    </location>
</feature>
<sequence length="1624" mass="179958">MENTEATPAPASRRLPPPFDTLVEGDTPLYTGSEVLRLLRFYDGVIKHNQKLSQLVVKQQKFIKRHVESNYVPPVSEGTSDGTSTSQDLAKLPIPAPNLVETSAGKKNNPNNSLERQKSTRLSDIYDHYSGKPDSMSSETYAEASPLPINVSSTSTTKDALRLQPKALGRQNMPSTASNPSTPSPTQLTMLSEQKHTPQAPVKLMPSESSPFTRPWPEKAHDSDKRAQTAHDNGGNVRRGDAAASGRTEKLSGNDNKIGIPIPSAIAAAAANTTNPGPAMGSSNQNTHDALLRLENKNAPKVKPNMAPLGPTKTANEKRGLRLSRSANAIRDMVTGYISPTQSRFPQHSYPSKPQSDVQGSRYNQGIDQSLDSFCGIRENAVDSGLAQSQLSNTRSLQNQKQGIMATSHAESKHKAKGTSRSHERIDFPVVSSPKEHDAHETSPPATKVGSFSVANGSSIHSAVPSHTNSGTSGYYLNPKLQPFALPIGNLSIQSPTHPGTMHAKSTSNPESKHIKDASISSMIAQPVQPHQLEAKQDTPPPQQQHNNQVKSSPMNPPIKATNASDLSPPHLPTNDSIYSLGESYRERSATNQSFPSLRESVAGNGERQSLVSLSNVDVEVTTSQVELDKRGSKVITFLINVVEFKESDSISFAEALAEPQRKTLWVLKKLYSDFLTLDQEIRKWRDNGTDVQTLPDMSVFKKAPSKEYRKNLLEDYLKWAIRTAQECDSLLKFLSTNIIDAYKTLYHTEGYLSKTGRNLGGVKKRYYVCNAEEKTLEYYDKPGGSRSGVISLDGAVVKTERQSSSDPHHRRGIDTKLSKNFRHAFLIEEKPKRLAREPSTHVLKASSDAERDVWVAVIGNIIRSVSEKPNAHERKPIFKRLRPSLSKSTKDGPDGDVAAQPLRIGGSHGGSNTNKEQSGNSSQTKKRSGSRPRSLSYPPPQLGVSDKREPKNGDSKWNPKKPNSNNTAESQIVPEIPQRDGHRSHSSLTSLNNHEQSDGYISPAGRSPLSAPHNITNQEEADHRSLSNPTSPRSPENVEHNVHTESNSSGFVMKGVRPKTAAPLRYNEISPNISGHLENQQGIHMTDQGAQKKVAPLEQLLQGKTMTGKPIQEGFHKDSIGRIRRDIKGETQQLTKIETPHVTDDILGIGRRKQDKTSESMALITRSKDNKLVVAAEEKKRGRLNLMWNRNKKNQKPQKNVSNQGSNDPLVQHKAPMMPVFGLVLELAVQATKVKEYYELPAVVYRCIEYLDAKKAFMEEGIYRLSGSNLEIDKLKSKFNTKRDFNILKSSEVYDVHVVAGLLKLYLRELPTSVLTPALHHDFVRVIDLADRDERVHEMGRLVSDLPLANYTILRALIAHLIRVVQHEKVNKMSLYGIGIVISPSIGIPVGVFNLLMSEFEYIFWVNDEGEPSPKRISGSLVKSSKGKLEARPSTEPALRSPQVNLQDQGQRESNGWDDTSDSSDGSDIEDQEVEKMYQHDHRKARQTRRIEGVPFSIGNGQWPTFDENVENFEEFCQRIAEQHNHEEVLDEAIEGETDENGNIQDPSSMITRICSDNPQDGYLLKEERNGRTNRNSRQYAVGAPGEMLDRESNLRLPNEADRDSIDDVDDIILSHRPGQPHK</sequence>
<feature type="compositionally biased region" description="Low complexity" evidence="2">
    <location>
        <begin position="174"/>
        <end position="186"/>
    </location>
</feature>
<keyword evidence="6" id="KW-1185">Reference proteome</keyword>
<dbReference type="InterPro" id="IPR050729">
    <property type="entry name" value="Rho-GAP"/>
</dbReference>
<dbReference type="SUPFAM" id="SSF50729">
    <property type="entry name" value="PH domain-like"/>
    <property type="match status" value="1"/>
</dbReference>
<feature type="compositionally biased region" description="Polar residues" evidence="2">
    <location>
        <begin position="1443"/>
        <end position="1454"/>
    </location>
</feature>
<dbReference type="PROSITE" id="PS50238">
    <property type="entry name" value="RHOGAP"/>
    <property type="match status" value="1"/>
</dbReference>
<feature type="region of interest" description="Disordered" evidence="2">
    <location>
        <begin position="489"/>
        <end position="514"/>
    </location>
</feature>
<dbReference type="InterPro" id="IPR036871">
    <property type="entry name" value="PX_dom_sf"/>
</dbReference>
<feature type="compositionally biased region" description="Polar residues" evidence="2">
    <location>
        <begin position="491"/>
        <end position="510"/>
    </location>
</feature>
<feature type="region of interest" description="Disordered" evidence="2">
    <location>
        <begin position="870"/>
        <end position="1056"/>
    </location>
</feature>
<dbReference type="Pfam" id="PF00620">
    <property type="entry name" value="RhoGAP"/>
    <property type="match status" value="1"/>
</dbReference>
<dbReference type="SMART" id="SM00233">
    <property type="entry name" value="PH"/>
    <property type="match status" value="1"/>
</dbReference>
<dbReference type="SUPFAM" id="SSF48350">
    <property type="entry name" value="GTPase activation domain, GAP"/>
    <property type="match status" value="1"/>
</dbReference>
<dbReference type="InterPro" id="IPR011993">
    <property type="entry name" value="PH-like_dom_sf"/>
</dbReference>
<comment type="caution">
    <text evidence="5">The sequence shown here is derived from an EMBL/GenBank/DDBJ whole genome shotgun (WGS) entry which is preliminary data.</text>
</comment>
<feature type="compositionally biased region" description="Polar residues" evidence="2">
    <location>
        <begin position="544"/>
        <end position="554"/>
    </location>
</feature>
<feature type="region of interest" description="Disordered" evidence="2">
    <location>
        <begin position="1568"/>
        <end position="1624"/>
    </location>
</feature>
<evidence type="ECO:0000313" key="5">
    <source>
        <dbReference type="EMBL" id="KAJ1921912.1"/>
    </source>
</evidence>
<feature type="region of interest" description="Disordered" evidence="2">
    <location>
        <begin position="1"/>
        <end position="20"/>
    </location>
</feature>
<evidence type="ECO:0000259" key="3">
    <source>
        <dbReference type="PROSITE" id="PS50003"/>
    </source>
</evidence>
<feature type="region of interest" description="Disordered" evidence="2">
    <location>
        <begin position="340"/>
        <end position="361"/>
    </location>
</feature>
<proteinExistence type="predicted"/>
<evidence type="ECO:0000313" key="6">
    <source>
        <dbReference type="Proteomes" id="UP001150538"/>
    </source>
</evidence>
<feature type="compositionally biased region" description="Polar residues" evidence="2">
    <location>
        <begin position="392"/>
        <end position="402"/>
    </location>
</feature>
<feature type="domain" description="Rho-GAP" evidence="4">
    <location>
        <begin position="1226"/>
        <end position="1430"/>
    </location>
</feature>
<accession>A0A9W8A369</accession>
<feature type="compositionally biased region" description="Polar residues" evidence="2">
    <location>
        <begin position="105"/>
        <end position="114"/>
    </location>
</feature>
<dbReference type="GO" id="GO:0005096">
    <property type="term" value="F:GTPase activator activity"/>
    <property type="evidence" value="ECO:0007669"/>
    <property type="project" value="UniProtKB-KW"/>
</dbReference>
<feature type="region of interest" description="Disordered" evidence="2">
    <location>
        <begin position="392"/>
        <end position="453"/>
    </location>
</feature>
<feature type="region of interest" description="Disordered" evidence="2">
    <location>
        <begin position="1414"/>
        <end position="1469"/>
    </location>
</feature>
<dbReference type="InterPro" id="IPR001849">
    <property type="entry name" value="PH_domain"/>
</dbReference>
<feature type="compositionally biased region" description="Basic and acidic residues" evidence="2">
    <location>
        <begin position="946"/>
        <end position="955"/>
    </location>
</feature>
<feature type="region of interest" description="Disordered" evidence="2">
    <location>
        <begin position="300"/>
        <end position="327"/>
    </location>
</feature>
<dbReference type="Gene3D" id="3.30.1520.10">
    <property type="entry name" value="Phox-like domain"/>
    <property type="match status" value="1"/>
</dbReference>
<dbReference type="SMART" id="SM00324">
    <property type="entry name" value="RhoGAP"/>
    <property type="match status" value="1"/>
</dbReference>
<dbReference type="OrthoDB" id="185175at2759"/>
<evidence type="ECO:0000259" key="4">
    <source>
        <dbReference type="PROSITE" id="PS50238"/>
    </source>
</evidence>
<evidence type="ECO:0000256" key="1">
    <source>
        <dbReference type="ARBA" id="ARBA00022468"/>
    </source>
</evidence>
<keyword evidence="1" id="KW-0343">GTPase activation</keyword>
<dbReference type="Gene3D" id="2.30.29.30">
    <property type="entry name" value="Pleckstrin-homology domain (PH domain)/Phosphotyrosine-binding domain (PTB)"/>
    <property type="match status" value="1"/>
</dbReference>
<dbReference type="EMBL" id="JANBPU010000002">
    <property type="protein sequence ID" value="KAJ1921912.1"/>
    <property type="molecule type" value="Genomic_DNA"/>
</dbReference>
<feature type="region of interest" description="Disordered" evidence="2">
    <location>
        <begin position="532"/>
        <end position="578"/>
    </location>
</feature>
<dbReference type="GO" id="GO:0007165">
    <property type="term" value="P:signal transduction"/>
    <property type="evidence" value="ECO:0007669"/>
    <property type="project" value="InterPro"/>
</dbReference>
<dbReference type="Pfam" id="PF00169">
    <property type="entry name" value="PH"/>
    <property type="match status" value="1"/>
</dbReference>
<gene>
    <name evidence="5" type="primary">BEM3</name>
    <name evidence="5" type="ORF">H4219_000258</name>
</gene>
<dbReference type="Gene3D" id="1.10.555.10">
    <property type="entry name" value="Rho GTPase activation protein"/>
    <property type="match status" value="1"/>
</dbReference>
<dbReference type="SUPFAM" id="SSF64268">
    <property type="entry name" value="PX domain"/>
    <property type="match status" value="1"/>
</dbReference>
<dbReference type="GO" id="GO:0005737">
    <property type="term" value="C:cytoplasm"/>
    <property type="evidence" value="ECO:0007669"/>
    <property type="project" value="TreeGrafter"/>
</dbReference>
<dbReference type="Proteomes" id="UP001150538">
    <property type="component" value="Unassembled WGS sequence"/>
</dbReference>
<feature type="compositionally biased region" description="Polar residues" evidence="2">
    <location>
        <begin position="911"/>
        <end position="924"/>
    </location>
</feature>
<protein>
    <submittedName>
        <fullName evidence="5">Rho GTPase activating protein</fullName>
    </submittedName>
</protein>
<feature type="compositionally biased region" description="Acidic residues" evidence="2">
    <location>
        <begin position="1460"/>
        <end position="1469"/>
    </location>
</feature>
<organism evidence="5 6">
    <name type="scientific">Mycoemilia scoparia</name>
    <dbReference type="NCBI Taxonomy" id="417184"/>
    <lineage>
        <taxon>Eukaryota</taxon>
        <taxon>Fungi</taxon>
        <taxon>Fungi incertae sedis</taxon>
        <taxon>Zoopagomycota</taxon>
        <taxon>Kickxellomycotina</taxon>
        <taxon>Kickxellomycetes</taxon>
        <taxon>Kickxellales</taxon>
        <taxon>Kickxellaceae</taxon>
        <taxon>Mycoemilia</taxon>
    </lineage>
</organism>
<feature type="compositionally biased region" description="Basic and acidic residues" evidence="2">
    <location>
        <begin position="1589"/>
        <end position="1607"/>
    </location>
</feature>
<feature type="region of interest" description="Disordered" evidence="2">
    <location>
        <begin position="99"/>
        <end position="256"/>
    </location>
</feature>
<dbReference type="PANTHER" id="PTHR23176:SF129">
    <property type="entry name" value="RHO GTPASE ACTIVATING PROTEIN AT 16F, ISOFORM E-RELATED"/>
    <property type="match status" value="1"/>
</dbReference>
<dbReference type="InterPro" id="IPR008936">
    <property type="entry name" value="Rho_GTPase_activation_prot"/>
</dbReference>
<feature type="compositionally biased region" description="Basic and acidic residues" evidence="2">
    <location>
        <begin position="216"/>
        <end position="229"/>
    </location>
</feature>
<dbReference type="GO" id="GO:0035091">
    <property type="term" value="F:phosphatidylinositol binding"/>
    <property type="evidence" value="ECO:0007669"/>
    <property type="project" value="InterPro"/>
</dbReference>
<dbReference type="PROSITE" id="PS50003">
    <property type="entry name" value="PH_DOMAIN"/>
    <property type="match status" value="1"/>
</dbReference>
<evidence type="ECO:0000256" key="2">
    <source>
        <dbReference type="SAM" id="MobiDB-lite"/>
    </source>
</evidence>
<name>A0A9W8A369_9FUNG</name>
<reference evidence="5" key="1">
    <citation type="submission" date="2022-07" db="EMBL/GenBank/DDBJ databases">
        <title>Phylogenomic reconstructions and comparative analyses of Kickxellomycotina fungi.</title>
        <authorList>
            <person name="Reynolds N.K."/>
            <person name="Stajich J.E."/>
            <person name="Barry K."/>
            <person name="Grigoriev I.V."/>
            <person name="Crous P."/>
            <person name="Smith M.E."/>
        </authorList>
    </citation>
    <scope>NUCLEOTIDE SEQUENCE</scope>
    <source>
        <strain evidence="5">NBRC 100468</strain>
    </source>
</reference>